<gene>
    <name evidence="2" type="ORF">D5086_0000015380</name>
</gene>
<keyword evidence="2" id="KW-0418">Kinase</keyword>
<name>A0A4U5R0N2_POPAL</name>
<dbReference type="GO" id="GO:0016301">
    <property type="term" value="F:kinase activity"/>
    <property type="evidence" value="ECO:0007669"/>
    <property type="project" value="UniProtKB-KW"/>
</dbReference>
<dbReference type="AlphaFoldDB" id="A0A4U5R0N2"/>
<organism evidence="2">
    <name type="scientific">Populus alba</name>
    <name type="common">White poplar</name>
    <dbReference type="NCBI Taxonomy" id="43335"/>
    <lineage>
        <taxon>Eukaryota</taxon>
        <taxon>Viridiplantae</taxon>
        <taxon>Streptophyta</taxon>
        <taxon>Embryophyta</taxon>
        <taxon>Tracheophyta</taxon>
        <taxon>Spermatophyta</taxon>
        <taxon>Magnoliopsida</taxon>
        <taxon>eudicotyledons</taxon>
        <taxon>Gunneridae</taxon>
        <taxon>Pentapetalae</taxon>
        <taxon>rosids</taxon>
        <taxon>fabids</taxon>
        <taxon>Malpighiales</taxon>
        <taxon>Salicaceae</taxon>
        <taxon>Saliceae</taxon>
        <taxon>Populus</taxon>
    </lineage>
</organism>
<dbReference type="EMBL" id="RCHU01000044">
    <property type="protein sequence ID" value="TKS17243.1"/>
    <property type="molecule type" value="Genomic_DNA"/>
</dbReference>
<evidence type="ECO:0000256" key="1">
    <source>
        <dbReference type="SAM" id="MobiDB-lite"/>
    </source>
</evidence>
<protein>
    <submittedName>
        <fullName evidence="2">Putative LRR receptor-like serine/threonine-protein kinase</fullName>
    </submittedName>
</protein>
<keyword evidence="2" id="KW-0808">Transferase</keyword>
<evidence type="ECO:0000313" key="2">
    <source>
        <dbReference type="EMBL" id="TKS17243.1"/>
    </source>
</evidence>
<keyword evidence="2" id="KW-0675">Receptor</keyword>
<sequence>MWQEMQERHKQQIEWVKHSKKFGKSSVEWLMEDAIENGTGGLVQPGAGASSSGGLTGNTNETPGDTLPASLHVEVDNVGTTRATSGETSLFGFIWDSVRPMFCERGSLSELVDSKIGVRVFFRGGNGTDAKLSLSYVPTHPTLRPTMSQVVSMLDSRTPVQDFFLILGFSAINTKYKAIRNHFWQNLSQTYSMSIKRSYCSDSTNSWRTELVQ</sequence>
<reference evidence="2" key="1">
    <citation type="submission" date="2018-10" db="EMBL/GenBank/DDBJ databases">
        <title>Population genomic analysis revealed the cold adaptation of white poplar.</title>
        <authorList>
            <person name="Liu Y.-J."/>
        </authorList>
    </citation>
    <scope>NUCLEOTIDE SEQUENCE [LARGE SCALE GENOMIC DNA]</scope>
    <source>
        <strain evidence="2">PAL-ZL1</strain>
    </source>
</reference>
<proteinExistence type="predicted"/>
<comment type="caution">
    <text evidence="2">The sequence shown here is derived from an EMBL/GenBank/DDBJ whole genome shotgun (WGS) entry which is preliminary data.</text>
</comment>
<feature type="region of interest" description="Disordered" evidence="1">
    <location>
        <begin position="40"/>
        <end position="67"/>
    </location>
</feature>
<accession>A0A4U5R0N2</accession>